<keyword evidence="2" id="KW-1185">Reference proteome</keyword>
<accession>A0A0V1AUS1</accession>
<dbReference type="Proteomes" id="UP000054776">
    <property type="component" value="Unassembled WGS sequence"/>
</dbReference>
<dbReference type="AlphaFoldDB" id="A0A0V1AUS1"/>
<gene>
    <name evidence="1" type="ORF">T01_2065</name>
</gene>
<protein>
    <submittedName>
        <fullName evidence="1">Uncharacterized protein</fullName>
    </submittedName>
</protein>
<comment type="caution">
    <text evidence="1">The sequence shown here is derived from an EMBL/GenBank/DDBJ whole genome shotgun (WGS) entry which is preliminary data.</text>
</comment>
<reference evidence="1 2" key="1">
    <citation type="submission" date="2015-01" db="EMBL/GenBank/DDBJ databases">
        <title>Evolution of Trichinella species and genotypes.</title>
        <authorList>
            <person name="Korhonen P.K."/>
            <person name="Edoardo P."/>
            <person name="Giuseppe L.R."/>
            <person name="Gasser R.B."/>
        </authorList>
    </citation>
    <scope>NUCLEOTIDE SEQUENCE [LARGE SCALE GENOMIC DNA]</scope>
    <source>
        <strain evidence="1">ISS3</strain>
    </source>
</reference>
<name>A0A0V1AUS1_TRISP</name>
<dbReference type="OrthoDB" id="5920007at2759"/>
<organism evidence="1 2">
    <name type="scientific">Trichinella spiralis</name>
    <name type="common">Trichina worm</name>
    <dbReference type="NCBI Taxonomy" id="6334"/>
    <lineage>
        <taxon>Eukaryota</taxon>
        <taxon>Metazoa</taxon>
        <taxon>Ecdysozoa</taxon>
        <taxon>Nematoda</taxon>
        <taxon>Enoplea</taxon>
        <taxon>Dorylaimia</taxon>
        <taxon>Trichinellida</taxon>
        <taxon>Trichinellidae</taxon>
        <taxon>Trichinella</taxon>
    </lineage>
</organism>
<dbReference type="InParanoid" id="A0A0V1AUS1"/>
<proteinExistence type="predicted"/>
<sequence length="277" mass="31489">MLTQCDKRIEEHAEHACIFIKLHSLSNSCPFYKVHRTVLAMLSARVMTDRRNRDCGRSALESLLDIDDFYPKMEQTLISDNMSTLEPRAVCINAVGNKECSEATSETVLEFLLENLNEKSSGISKKLFNAMKNRIEESRSVSLCGLLYYINNLSSNYVCSSSSSCILTWMNKRGMKVTAKELPDRMFKIQIRININGYGNDSEKRDLDISESIADQFDTLIRKGKYFKCDAMDSCFGKDIMQIIMNEMASFEPIATSKDNTNIIRCTYNSTNDILSS</sequence>
<evidence type="ECO:0000313" key="1">
    <source>
        <dbReference type="EMBL" id="KRY28543.1"/>
    </source>
</evidence>
<evidence type="ECO:0000313" key="2">
    <source>
        <dbReference type="Proteomes" id="UP000054776"/>
    </source>
</evidence>
<dbReference type="EMBL" id="JYDH01000200">
    <property type="protein sequence ID" value="KRY28543.1"/>
    <property type="molecule type" value="Genomic_DNA"/>
</dbReference>